<evidence type="ECO:0000313" key="1">
    <source>
        <dbReference type="EMBL" id="KRG28544.1"/>
    </source>
</evidence>
<accession>A0A0Q9Z6P9</accession>
<dbReference type="STRING" id="270918.APR42_07165"/>
<gene>
    <name evidence="1" type="ORF">APR42_07165</name>
</gene>
<dbReference type="OrthoDB" id="1445341at2"/>
<proteinExistence type="predicted"/>
<keyword evidence="2" id="KW-1185">Reference proteome</keyword>
<dbReference type="AlphaFoldDB" id="A0A0Q9Z6P9"/>
<dbReference type="Proteomes" id="UP000051643">
    <property type="component" value="Unassembled WGS sequence"/>
</dbReference>
<reference evidence="1" key="1">
    <citation type="submission" date="2015-10" db="EMBL/GenBank/DDBJ databases">
        <title>Draft genome sequence of Salegentibacter mishustinae KCTC 12263.</title>
        <authorList>
            <person name="Lin W."/>
            <person name="Zheng Q."/>
        </authorList>
    </citation>
    <scope>NUCLEOTIDE SEQUENCE [LARGE SCALE GENOMIC DNA]</scope>
    <source>
        <strain evidence="1">KCTC 12263</strain>
    </source>
</reference>
<organism evidence="1 2">
    <name type="scientific">Salegentibacter mishustinae</name>
    <dbReference type="NCBI Taxonomy" id="270918"/>
    <lineage>
        <taxon>Bacteria</taxon>
        <taxon>Pseudomonadati</taxon>
        <taxon>Bacteroidota</taxon>
        <taxon>Flavobacteriia</taxon>
        <taxon>Flavobacteriales</taxon>
        <taxon>Flavobacteriaceae</taxon>
        <taxon>Salegentibacter</taxon>
    </lineage>
</organism>
<evidence type="ECO:0000313" key="2">
    <source>
        <dbReference type="Proteomes" id="UP000051643"/>
    </source>
</evidence>
<name>A0A0Q9Z6P9_9FLAO</name>
<comment type="caution">
    <text evidence="1">The sequence shown here is derived from an EMBL/GenBank/DDBJ whole genome shotgun (WGS) entry which is preliminary data.</text>
</comment>
<evidence type="ECO:0008006" key="3">
    <source>
        <dbReference type="Google" id="ProtNLM"/>
    </source>
</evidence>
<protein>
    <recommendedName>
        <fullName evidence="3">Outer membrane protein beta-barrel domain-containing protein</fullName>
    </recommendedName>
</protein>
<sequence>MTSFKLIFIIFLFLFVAKVHAQKHPIFYAGFEGYRNTDFEDNSFGKFSVGSQIYQIKFFAPEIGFDYGGGTLPERTVFGEDFTIQDPRKGLLRQRFKFSVFTLNPKLKFGEEDAYITFSPKYHIGRLMGEAAYLVYSGDNNRYIGVKESEEAKIKTSFWSFAIGFEGIQISPRYWFALSIHYTLVDANEVWYTMEYSTEDAFMQSASTPTIGLGLRFYYNPFASKND</sequence>
<dbReference type="EMBL" id="LKTP01000023">
    <property type="protein sequence ID" value="KRG28544.1"/>
    <property type="molecule type" value="Genomic_DNA"/>
</dbReference>
<dbReference type="RefSeq" id="WP_057482215.1">
    <property type="nucleotide sequence ID" value="NZ_BMWR01000001.1"/>
</dbReference>